<feature type="compositionally biased region" description="Polar residues" evidence="1">
    <location>
        <begin position="12"/>
        <end position="24"/>
    </location>
</feature>
<feature type="compositionally biased region" description="Polar residues" evidence="1">
    <location>
        <begin position="640"/>
        <end position="651"/>
    </location>
</feature>
<feature type="compositionally biased region" description="Low complexity" evidence="1">
    <location>
        <begin position="408"/>
        <end position="452"/>
    </location>
</feature>
<feature type="compositionally biased region" description="Pro residues" evidence="1">
    <location>
        <begin position="547"/>
        <end position="559"/>
    </location>
</feature>
<feature type="region of interest" description="Disordered" evidence="1">
    <location>
        <begin position="696"/>
        <end position="732"/>
    </location>
</feature>
<keyword evidence="3" id="KW-1185">Reference proteome</keyword>
<comment type="caution">
    <text evidence="2">The sequence shown here is derived from an EMBL/GenBank/DDBJ whole genome shotgun (WGS) entry which is preliminary data.</text>
</comment>
<accession>A0A4Y9ZGA0</accession>
<proteinExistence type="predicted"/>
<evidence type="ECO:0000313" key="2">
    <source>
        <dbReference type="EMBL" id="TFY73612.1"/>
    </source>
</evidence>
<protein>
    <submittedName>
        <fullName evidence="2">Uncharacterized protein</fullName>
    </submittedName>
</protein>
<evidence type="ECO:0000313" key="3">
    <source>
        <dbReference type="Proteomes" id="UP000298061"/>
    </source>
</evidence>
<feature type="compositionally biased region" description="Low complexity" evidence="1">
    <location>
        <begin position="480"/>
        <end position="500"/>
    </location>
</feature>
<dbReference type="OrthoDB" id="3262497at2759"/>
<feature type="compositionally biased region" description="Low complexity" evidence="1">
    <location>
        <begin position="777"/>
        <end position="789"/>
    </location>
</feature>
<dbReference type="EMBL" id="SFCI01002697">
    <property type="protein sequence ID" value="TFY73612.1"/>
    <property type="molecule type" value="Genomic_DNA"/>
</dbReference>
<feature type="compositionally biased region" description="Pro residues" evidence="1">
    <location>
        <begin position="884"/>
        <end position="900"/>
    </location>
</feature>
<feature type="compositionally biased region" description="Pro residues" evidence="1">
    <location>
        <begin position="99"/>
        <end position="117"/>
    </location>
</feature>
<feature type="compositionally biased region" description="Low complexity" evidence="1">
    <location>
        <begin position="798"/>
        <end position="818"/>
    </location>
</feature>
<feature type="region of interest" description="Disordered" evidence="1">
    <location>
        <begin position="385"/>
        <end position="651"/>
    </location>
</feature>
<dbReference type="AlphaFoldDB" id="A0A4Y9ZGA0"/>
<feature type="region of interest" description="Disordered" evidence="1">
    <location>
        <begin position="777"/>
        <end position="859"/>
    </location>
</feature>
<organism evidence="2 3">
    <name type="scientific">Hericium alpestre</name>
    <dbReference type="NCBI Taxonomy" id="135208"/>
    <lineage>
        <taxon>Eukaryota</taxon>
        <taxon>Fungi</taxon>
        <taxon>Dikarya</taxon>
        <taxon>Basidiomycota</taxon>
        <taxon>Agaricomycotina</taxon>
        <taxon>Agaricomycetes</taxon>
        <taxon>Russulales</taxon>
        <taxon>Hericiaceae</taxon>
        <taxon>Hericium</taxon>
    </lineage>
</organism>
<feature type="compositionally biased region" description="Pro residues" evidence="1">
    <location>
        <begin position="819"/>
        <end position="828"/>
    </location>
</feature>
<feature type="compositionally biased region" description="Low complexity" evidence="1">
    <location>
        <begin position="708"/>
        <end position="724"/>
    </location>
</feature>
<feature type="compositionally biased region" description="Low complexity" evidence="1">
    <location>
        <begin position="583"/>
        <end position="609"/>
    </location>
</feature>
<reference evidence="2 3" key="1">
    <citation type="submission" date="2019-02" db="EMBL/GenBank/DDBJ databases">
        <title>Genome sequencing of the rare red list fungi Hericium alpestre (H. flagellum).</title>
        <authorList>
            <person name="Buettner E."/>
            <person name="Kellner H."/>
        </authorList>
    </citation>
    <scope>NUCLEOTIDE SEQUENCE [LARGE SCALE GENOMIC DNA]</scope>
    <source>
        <strain evidence="2 3">DSM 108284</strain>
    </source>
</reference>
<evidence type="ECO:0000256" key="1">
    <source>
        <dbReference type="SAM" id="MobiDB-lite"/>
    </source>
</evidence>
<feature type="region of interest" description="Disordered" evidence="1">
    <location>
        <begin position="1"/>
        <end position="223"/>
    </location>
</feature>
<feature type="compositionally biased region" description="Polar residues" evidence="1">
    <location>
        <begin position="938"/>
        <end position="956"/>
    </location>
</feature>
<dbReference type="Proteomes" id="UP000298061">
    <property type="component" value="Unassembled WGS sequence"/>
</dbReference>
<dbReference type="STRING" id="135208.A0A4Y9ZGA0"/>
<sequence>MDDPWGNAWREPSTSQNATSSSWASKPAEPDAVTEEADIGAPSWSTGLGIRWDEPPDAPGAIWNQTSDPDPWSPTNPYHTIQLTQIPPPHASERSEPSTPTPVPLDVPLTPPPPEPPQTKKDEEAVASADVSRDEDELTEFPRRSPSPVPPSASSPDAFGTFEIGAKSDGIDPWTYEQQPSDDAWGSPWGNDVHGANGGPAEQPQNEGMDEWERARQEKEEMDRRLPPEFLATLLAQVEGFSDEAWPDPEPQEEAEWQKRWRTGLDGVEGLLASNSLITRYVPEMVLPQMKPFSTTFTCKAMADAVKLSRNTGLARNSPMAHFMAGRGATAWESHVRSRVDIAKDEVPLGWRIVEKEKEKDEKAEEKTKKSGGLLASLWNRRASSTPREAVKIASPLQDNPSKTEGIVSATRSSSESVRSTTSTGSKAVPTPTTSVSPTPTAASTKTMPTTSYSEAGLPSFDSMDSVSEVPAQTSTSAVSRFFGRFGRSRPAPGSSPRSSIALSQGDVEFLSDLVPSATDEDETQDPQFQGLESLIASKPVMQKLPAPLPPPPSAPIRPPSNGRLPGSHARTASGSLSSFDVLSPAPATGSPSPASVSVTPAAAPSLPSGSVVASAPLSRPITPAQPSAKIQAPRHDRTLTSPSLSVFSTPKNTTAPVSLFDSSPPLPSSCVPHASAAFSAYGDAMLSLQAESQSRTAVFPAPPPASRPQSGSPFSLSSISPTVSGPPTSQSHYPLTAFDDFDDFSDFHSSSVRAPLAAAAQDPFSDFGGDFATSASQAFPSASSSSQPLKQPRPSVSTSTNFSAFDDFSDFVSSPVRTPTPPQPPSKRTPAHISPQPTSTTSSMSVASGQSLAARRQGLSPSAHMHTLNLVESAAKSAGKRWPAPPSPLPQALPPPPPSTSTSSISAVDLLSCLLQLHGPSARPRTSTKQGRETHLPATNTPANAEQGHSTTRAK</sequence>
<feature type="region of interest" description="Disordered" evidence="1">
    <location>
        <begin position="875"/>
        <end position="956"/>
    </location>
</feature>
<feature type="compositionally biased region" description="Polar residues" evidence="1">
    <location>
        <begin position="63"/>
        <end position="85"/>
    </location>
</feature>
<name>A0A4Y9ZGA0_9AGAM</name>
<feature type="compositionally biased region" description="Polar residues" evidence="1">
    <location>
        <begin position="463"/>
        <end position="479"/>
    </location>
</feature>
<feature type="compositionally biased region" description="Basic and acidic residues" evidence="1">
    <location>
        <begin position="211"/>
        <end position="223"/>
    </location>
</feature>
<feature type="compositionally biased region" description="Polar residues" evidence="1">
    <location>
        <begin position="571"/>
        <end position="581"/>
    </location>
</feature>
<gene>
    <name evidence="2" type="ORF">EWM64_g10400</name>
</gene>